<proteinExistence type="inferred from homology"/>
<sequence length="293" mass="31199">MSTKSPALNPQTIYAGIQDHYGSAAAANNSNSNEYGHTVASAVGYTPSELATAPSESNLGLSCGNPFAIANLREGETVVDLGSGAGFDVFQAAKKVGREGRVWGIDMNDDMLSRANAIKQKIKAENTTFVKSKITNVESLEDTMSDCVISNCVVNLVPEGEKQLAFNEMFRLLKPKGRVAMSDILIKKELTDELKNNMALYVGCVAGASTVEGYERYLREAGFEDIMIVGDNSDLNVYNTASVDGTEAGCCGPVSAKTTSCCGGKKTDGGDELLRDLDLNQWAGSFKIFAVKA</sequence>
<evidence type="ECO:0000313" key="10">
    <source>
        <dbReference type="EMBL" id="CAF9917877.1"/>
    </source>
</evidence>
<dbReference type="PANTHER" id="PTHR43675">
    <property type="entry name" value="ARSENITE METHYLTRANSFERASE"/>
    <property type="match status" value="1"/>
</dbReference>
<feature type="domain" description="Methyltransferase" evidence="9">
    <location>
        <begin position="74"/>
        <end position="222"/>
    </location>
</feature>
<dbReference type="InterPro" id="IPR025714">
    <property type="entry name" value="Methyltranfer_dom"/>
</dbReference>
<evidence type="ECO:0000256" key="4">
    <source>
        <dbReference type="ARBA" id="ARBA00034521"/>
    </source>
</evidence>
<dbReference type="CDD" id="cd02440">
    <property type="entry name" value="AdoMet_MTases"/>
    <property type="match status" value="1"/>
</dbReference>
<dbReference type="EMBL" id="CAJPDT010000019">
    <property type="protein sequence ID" value="CAF9917877.1"/>
    <property type="molecule type" value="Genomic_DNA"/>
</dbReference>
<dbReference type="InterPro" id="IPR029063">
    <property type="entry name" value="SAM-dependent_MTases_sf"/>
</dbReference>
<dbReference type="AlphaFoldDB" id="A0A8H3F3P4"/>
<comment type="caution">
    <text evidence="10">The sequence shown here is derived from an EMBL/GenBank/DDBJ whole genome shotgun (WGS) entry which is preliminary data.</text>
</comment>
<comment type="catalytic activity">
    <reaction evidence="6">
        <text>arsenic triglutathione + [thioredoxin]-dithiol + S-adenosyl-L-methionine + 2 H2O = methylarsonous acid + [thioredoxin]-disulfide + 3 glutathione + S-adenosyl-L-homocysteine + H(+)</text>
        <dbReference type="Rhea" id="RHEA:69460"/>
        <dbReference type="Rhea" id="RHEA-COMP:10698"/>
        <dbReference type="Rhea" id="RHEA-COMP:10700"/>
        <dbReference type="ChEBI" id="CHEBI:15377"/>
        <dbReference type="ChEBI" id="CHEBI:15378"/>
        <dbReference type="ChEBI" id="CHEBI:17826"/>
        <dbReference type="ChEBI" id="CHEBI:29950"/>
        <dbReference type="ChEBI" id="CHEBI:50058"/>
        <dbReference type="ChEBI" id="CHEBI:57856"/>
        <dbReference type="ChEBI" id="CHEBI:57925"/>
        <dbReference type="ChEBI" id="CHEBI:59789"/>
        <dbReference type="ChEBI" id="CHEBI:183640"/>
        <dbReference type="EC" id="2.1.1.137"/>
    </reaction>
</comment>
<evidence type="ECO:0000256" key="8">
    <source>
        <dbReference type="ARBA" id="ARBA00048428"/>
    </source>
</evidence>
<evidence type="ECO:0000256" key="2">
    <source>
        <dbReference type="ARBA" id="ARBA00022691"/>
    </source>
</evidence>
<dbReference type="GO" id="GO:0030791">
    <property type="term" value="F:arsenite methyltransferase activity"/>
    <property type="evidence" value="ECO:0007669"/>
    <property type="project" value="UniProtKB-EC"/>
</dbReference>
<dbReference type="OrthoDB" id="10017101at2759"/>
<keyword evidence="1" id="KW-0808">Transferase</keyword>
<reference evidence="10" key="1">
    <citation type="submission" date="2021-03" db="EMBL/GenBank/DDBJ databases">
        <authorList>
            <person name="Tagirdzhanova G."/>
        </authorList>
    </citation>
    <scope>NUCLEOTIDE SEQUENCE</scope>
</reference>
<gene>
    <name evidence="10" type="ORF">IMSHALPRED_003771</name>
</gene>
<keyword evidence="11" id="KW-1185">Reference proteome</keyword>
<evidence type="ECO:0000256" key="6">
    <source>
        <dbReference type="ARBA" id="ARBA00047941"/>
    </source>
</evidence>
<evidence type="ECO:0000256" key="5">
    <source>
        <dbReference type="ARBA" id="ARBA00034545"/>
    </source>
</evidence>
<dbReference type="SUPFAM" id="SSF53335">
    <property type="entry name" value="S-adenosyl-L-methionine-dependent methyltransferases"/>
    <property type="match status" value="1"/>
</dbReference>
<evidence type="ECO:0000256" key="3">
    <source>
        <dbReference type="ARBA" id="ARBA00034487"/>
    </source>
</evidence>
<evidence type="ECO:0000259" key="9">
    <source>
        <dbReference type="Pfam" id="PF13847"/>
    </source>
</evidence>
<comment type="similarity">
    <text evidence="3">Belongs to the methyltransferase superfamily. Arsenite methyltransferase family.</text>
</comment>
<evidence type="ECO:0000256" key="1">
    <source>
        <dbReference type="ARBA" id="ARBA00022679"/>
    </source>
</evidence>
<keyword evidence="2" id="KW-0949">S-adenosyl-L-methionine</keyword>
<dbReference type="Proteomes" id="UP000664534">
    <property type="component" value="Unassembled WGS sequence"/>
</dbReference>
<organism evidence="10 11">
    <name type="scientific">Imshaugia aleurites</name>
    <dbReference type="NCBI Taxonomy" id="172621"/>
    <lineage>
        <taxon>Eukaryota</taxon>
        <taxon>Fungi</taxon>
        <taxon>Dikarya</taxon>
        <taxon>Ascomycota</taxon>
        <taxon>Pezizomycotina</taxon>
        <taxon>Lecanoromycetes</taxon>
        <taxon>OSLEUM clade</taxon>
        <taxon>Lecanoromycetidae</taxon>
        <taxon>Lecanorales</taxon>
        <taxon>Lecanorineae</taxon>
        <taxon>Parmeliaceae</taxon>
        <taxon>Imshaugia</taxon>
    </lineage>
</organism>
<comment type="catalytic activity">
    <reaction evidence="8">
        <text>arsenic triglutathione + 3 [thioredoxin]-dithiol + 3 S-adenosyl-L-methionine = trimethylarsine + 3 [thioredoxin]-disulfide + 3 glutathione + 3 S-adenosyl-L-homocysteine + 3 H(+)</text>
        <dbReference type="Rhea" id="RHEA:69432"/>
        <dbReference type="Rhea" id="RHEA-COMP:10698"/>
        <dbReference type="Rhea" id="RHEA-COMP:10700"/>
        <dbReference type="ChEBI" id="CHEBI:15378"/>
        <dbReference type="ChEBI" id="CHEBI:27130"/>
        <dbReference type="ChEBI" id="CHEBI:29950"/>
        <dbReference type="ChEBI" id="CHEBI:50058"/>
        <dbReference type="ChEBI" id="CHEBI:57856"/>
        <dbReference type="ChEBI" id="CHEBI:57925"/>
        <dbReference type="ChEBI" id="CHEBI:59789"/>
        <dbReference type="ChEBI" id="CHEBI:183640"/>
        <dbReference type="EC" id="2.1.1.137"/>
    </reaction>
</comment>
<dbReference type="Gene3D" id="3.40.50.150">
    <property type="entry name" value="Vaccinia Virus protein VP39"/>
    <property type="match status" value="1"/>
</dbReference>
<protein>
    <recommendedName>
        <fullName evidence="5">Arsenite methyltransferase</fullName>
        <ecNumber evidence="4">2.1.1.137</ecNumber>
    </recommendedName>
</protein>
<accession>A0A8H3F3P4</accession>
<comment type="catalytic activity">
    <reaction evidence="7">
        <text>arsenic triglutathione + 2 [thioredoxin]-dithiol + 2 S-adenosyl-L-methionine + H2O = dimethylarsinous acid + 2 [thioredoxin]-disulfide + 3 glutathione + 2 S-adenosyl-L-homocysteine + 2 H(+)</text>
        <dbReference type="Rhea" id="RHEA:69464"/>
        <dbReference type="Rhea" id="RHEA-COMP:10698"/>
        <dbReference type="Rhea" id="RHEA-COMP:10700"/>
        <dbReference type="ChEBI" id="CHEBI:15377"/>
        <dbReference type="ChEBI" id="CHEBI:15378"/>
        <dbReference type="ChEBI" id="CHEBI:23808"/>
        <dbReference type="ChEBI" id="CHEBI:29950"/>
        <dbReference type="ChEBI" id="CHEBI:50058"/>
        <dbReference type="ChEBI" id="CHEBI:57856"/>
        <dbReference type="ChEBI" id="CHEBI:57925"/>
        <dbReference type="ChEBI" id="CHEBI:59789"/>
        <dbReference type="ChEBI" id="CHEBI:183640"/>
        <dbReference type="EC" id="2.1.1.137"/>
    </reaction>
</comment>
<dbReference type="InterPro" id="IPR026669">
    <property type="entry name" value="Arsenite_MeTrfase-like"/>
</dbReference>
<dbReference type="Pfam" id="PF13847">
    <property type="entry name" value="Methyltransf_31"/>
    <property type="match status" value="1"/>
</dbReference>
<dbReference type="EC" id="2.1.1.137" evidence="4"/>
<name>A0A8H3F3P4_9LECA</name>
<dbReference type="PANTHER" id="PTHR43675:SF8">
    <property type="entry name" value="ARSENITE METHYLTRANSFERASE"/>
    <property type="match status" value="1"/>
</dbReference>
<evidence type="ECO:0000313" key="11">
    <source>
        <dbReference type="Proteomes" id="UP000664534"/>
    </source>
</evidence>
<evidence type="ECO:0000256" key="7">
    <source>
        <dbReference type="ARBA" id="ARBA00047943"/>
    </source>
</evidence>